<proteinExistence type="predicted"/>
<dbReference type="EMBL" id="JABZEO010000003">
    <property type="protein sequence ID" value="NVZ08722.1"/>
    <property type="molecule type" value="Genomic_DNA"/>
</dbReference>
<keyword evidence="1" id="KW-0732">Signal</keyword>
<dbReference type="GO" id="GO:0030428">
    <property type="term" value="C:cell septum"/>
    <property type="evidence" value="ECO:0007669"/>
    <property type="project" value="TreeGrafter"/>
</dbReference>
<dbReference type="AlphaFoldDB" id="A0A850RBU3"/>
<dbReference type="GO" id="GO:0042834">
    <property type="term" value="F:peptidoglycan binding"/>
    <property type="evidence" value="ECO:0007669"/>
    <property type="project" value="InterPro"/>
</dbReference>
<dbReference type="RefSeq" id="WP_176975496.1">
    <property type="nucleotide sequence ID" value="NZ_JABZEO010000003.1"/>
</dbReference>
<dbReference type="InterPro" id="IPR007730">
    <property type="entry name" value="SPOR-like_dom"/>
</dbReference>
<dbReference type="PROSITE" id="PS51724">
    <property type="entry name" value="SPOR"/>
    <property type="match status" value="1"/>
</dbReference>
<dbReference type="GO" id="GO:0032506">
    <property type="term" value="P:cytokinetic process"/>
    <property type="evidence" value="ECO:0007669"/>
    <property type="project" value="TreeGrafter"/>
</dbReference>
<dbReference type="Gene3D" id="2.30.30.40">
    <property type="entry name" value="SH3 Domains"/>
    <property type="match status" value="1"/>
</dbReference>
<dbReference type="InterPro" id="IPR003646">
    <property type="entry name" value="SH3-like_bac-type"/>
</dbReference>
<evidence type="ECO:0000313" key="4">
    <source>
        <dbReference type="Proteomes" id="UP000592294"/>
    </source>
</evidence>
<dbReference type="Gene3D" id="2.40.70.10">
    <property type="entry name" value="Acid Proteases"/>
    <property type="match status" value="1"/>
</dbReference>
<dbReference type="Proteomes" id="UP000592294">
    <property type="component" value="Unassembled WGS sequence"/>
</dbReference>
<dbReference type="SUPFAM" id="SSF110997">
    <property type="entry name" value="Sporulation related repeat"/>
    <property type="match status" value="1"/>
</dbReference>
<dbReference type="CDD" id="cd05483">
    <property type="entry name" value="retropepsin_like_bacteria"/>
    <property type="match status" value="1"/>
</dbReference>
<protein>
    <submittedName>
        <fullName evidence="3">Retroviral-like aspartic protease family protein</fullName>
    </submittedName>
</protein>
<keyword evidence="3" id="KW-0378">Hydrolase</keyword>
<feature type="chain" id="PRO_5032917203" evidence="1">
    <location>
        <begin position="26"/>
        <end position="328"/>
    </location>
</feature>
<dbReference type="Pfam" id="PF13975">
    <property type="entry name" value="gag-asp_proteas"/>
    <property type="match status" value="1"/>
</dbReference>
<evidence type="ECO:0000256" key="1">
    <source>
        <dbReference type="SAM" id="SignalP"/>
    </source>
</evidence>
<organism evidence="3 4">
    <name type="scientific">Allochromatium humboldtianum</name>
    <dbReference type="NCBI Taxonomy" id="504901"/>
    <lineage>
        <taxon>Bacteria</taxon>
        <taxon>Pseudomonadati</taxon>
        <taxon>Pseudomonadota</taxon>
        <taxon>Gammaproteobacteria</taxon>
        <taxon>Chromatiales</taxon>
        <taxon>Chromatiaceae</taxon>
        <taxon>Allochromatium</taxon>
    </lineage>
</organism>
<evidence type="ECO:0000313" key="3">
    <source>
        <dbReference type="EMBL" id="NVZ08722.1"/>
    </source>
</evidence>
<dbReference type="GO" id="GO:0032153">
    <property type="term" value="C:cell division site"/>
    <property type="evidence" value="ECO:0007669"/>
    <property type="project" value="TreeGrafter"/>
</dbReference>
<reference evidence="3 4" key="1">
    <citation type="submission" date="2020-06" db="EMBL/GenBank/DDBJ databases">
        <title>Whole-genome sequence of Allochromatium humboldtianum DSM 21881, type strain.</title>
        <authorList>
            <person name="Kyndt J.A."/>
            <person name="Meyer T.E."/>
        </authorList>
    </citation>
    <scope>NUCLEOTIDE SEQUENCE [LARGE SCALE GENOMIC DNA]</scope>
    <source>
        <strain evidence="3 4">DSM 21881</strain>
    </source>
</reference>
<keyword evidence="4" id="KW-1185">Reference proteome</keyword>
<dbReference type="InterPro" id="IPR052521">
    <property type="entry name" value="Cell_div_SPOR-domain"/>
</dbReference>
<feature type="signal peptide" evidence="1">
    <location>
        <begin position="1"/>
        <end position="25"/>
    </location>
</feature>
<dbReference type="SUPFAM" id="SSF50630">
    <property type="entry name" value="Acid proteases"/>
    <property type="match status" value="1"/>
</dbReference>
<evidence type="ECO:0000259" key="2">
    <source>
        <dbReference type="PROSITE" id="PS51724"/>
    </source>
</evidence>
<dbReference type="Pfam" id="PF05036">
    <property type="entry name" value="SPOR"/>
    <property type="match status" value="1"/>
</dbReference>
<dbReference type="InterPro" id="IPR021109">
    <property type="entry name" value="Peptidase_aspartic_dom_sf"/>
</dbReference>
<keyword evidence="3" id="KW-0645">Protease</keyword>
<dbReference type="GO" id="GO:0008233">
    <property type="term" value="F:peptidase activity"/>
    <property type="evidence" value="ECO:0007669"/>
    <property type="project" value="UniProtKB-KW"/>
</dbReference>
<name>A0A850RBU3_9GAMM</name>
<comment type="caution">
    <text evidence="3">The sequence shown here is derived from an EMBL/GenBank/DDBJ whole genome shotgun (WGS) entry which is preliminary data.</text>
</comment>
<feature type="domain" description="SPOR" evidence="2">
    <location>
        <begin position="248"/>
        <end position="327"/>
    </location>
</feature>
<dbReference type="InterPro" id="IPR034122">
    <property type="entry name" value="Retropepsin-like_bacterial"/>
</dbReference>
<dbReference type="Pfam" id="PF08239">
    <property type="entry name" value="SH3_3"/>
    <property type="match status" value="1"/>
</dbReference>
<dbReference type="InterPro" id="IPR036680">
    <property type="entry name" value="SPOR-like_sf"/>
</dbReference>
<dbReference type="Gene3D" id="3.30.70.1070">
    <property type="entry name" value="Sporulation related repeat"/>
    <property type="match status" value="1"/>
</dbReference>
<gene>
    <name evidence="3" type="ORF">HW932_05550</name>
</gene>
<dbReference type="GO" id="GO:0006508">
    <property type="term" value="P:proteolysis"/>
    <property type="evidence" value="ECO:0007669"/>
    <property type="project" value="UniProtKB-KW"/>
</dbReference>
<dbReference type="PANTHER" id="PTHR38687:SF1">
    <property type="entry name" value="CELL DIVISION PROTEIN DEDD"/>
    <property type="match status" value="1"/>
</dbReference>
<dbReference type="PANTHER" id="PTHR38687">
    <property type="entry name" value="CELL DIVISION PROTEIN DEDD-RELATED"/>
    <property type="match status" value="1"/>
</dbReference>
<sequence length="328" mass="36694">MVKLNLKSLLWMFLSFLCMCSSTLAEEIKIFKEGGVYHLPVKINQSIELNFIIDTGASTVHIPIDVALTLMRAGTISDSDFLGEQSYKTADGSIVENMRFNLRNIRIGEKSIHNVEASVGSIESPLLLGQNVLAKLEPWHLSTSRGVFVFGESFAPQPPEKQDNNAVNPEAESVELKVAFINSPGDGFLALRTSPSTAKGQIISKIPHLSQVHLNECIYISSNSRWCKVSYAGVIGWVSARYLDELDFPTKNGWILQVASFTDRERAKKMEQQIKHSGFKAFVEKALINNAVYYRVCLGPEKERQDIESLSLFVREKMGLTGDIREYE</sequence>
<accession>A0A850RBU3</accession>